<accession>A0A6A5Q9I4</accession>
<keyword evidence="3" id="KW-1185">Reference proteome</keyword>
<organism evidence="2 3">
    <name type="scientific">Ampelomyces quisqualis</name>
    <name type="common">Powdery mildew agent</name>
    <dbReference type="NCBI Taxonomy" id="50730"/>
    <lineage>
        <taxon>Eukaryota</taxon>
        <taxon>Fungi</taxon>
        <taxon>Dikarya</taxon>
        <taxon>Ascomycota</taxon>
        <taxon>Pezizomycotina</taxon>
        <taxon>Dothideomycetes</taxon>
        <taxon>Pleosporomycetidae</taxon>
        <taxon>Pleosporales</taxon>
        <taxon>Pleosporineae</taxon>
        <taxon>Phaeosphaeriaceae</taxon>
        <taxon>Ampelomyces</taxon>
    </lineage>
</organism>
<dbReference type="AlphaFoldDB" id="A0A6A5Q9I4"/>
<proteinExistence type="predicted"/>
<name>A0A6A5Q9I4_AMPQU</name>
<evidence type="ECO:0000313" key="3">
    <source>
        <dbReference type="Proteomes" id="UP000800096"/>
    </source>
</evidence>
<gene>
    <name evidence="2" type="ORF">BDU57DRAFT_559956</name>
</gene>
<evidence type="ECO:0000313" key="2">
    <source>
        <dbReference type="EMBL" id="KAF1912012.1"/>
    </source>
</evidence>
<sequence>MSVQLRIKNVRERKPSIKTHARHVLRSTEVPQSPSTLGPACEALEQDGRPCRVALAATAKDPWCHKHHKEWLDLNARWSKTQKEAEKVAVVSSETAKQKVLKLRLSVELRRQIRDRFYPRGGDIQDYIKWLAKLETDVRQLADSLLMQNLNRGPTPETPAVGTPHPDSVNLEKIMILQSPLDPKIPIDSLRGMADDGAILVLKHFYLDLCADSIRRLYEVVPDLSDSPPRPGSPAPAVQPEEDTGTDIIRSWFRIMVLNDSEAATLEHATRSKSIDQFLLGCQASLLEMYCDFFEKAWRPHAVQYLRVAICAQTLAGGDIKTIQLLGGTIPSTTEGLKMTKPCWDILYRWFPDLLTPWSVASICSNFEDYTTICKLLMLRLYNEHWYDPSSIMEQCPTGVYMGFVPTSKGDFSLHAGLRREGELWVQRQSRNYLCGQMAIGDPLTQAFLDEIRKRKERLYLVVYEGTNADATVHPTEPDLFICRNRSAMTHEELQTVRYSTTITLEDVKNQLRRGKTTMYDPIVVDSWQFIMIDREVGLPFQLMDIVQDTLLMLVSDPSPRHIAKRVIREVIPPSVQEIFLEEVTIESSPELQFAAPLDMQYEGNRYRCFDPDHSIISSNQERMASEPSSRDTNRIIRRIVEDMERCGLITLSTEYERPQARPVVVQGTDGGYDLYFPYKRDTTAAEGERVPSLPMPKDNCLLEFALDYKKKHPRAIVTKGSIQTHYCAWPMPAIKSLGRTDLNFVTWEGHIYRWNAMPFDRPSSANAWQYYIQHYINSKFPFVMFYLTSFVICATDVDDAERKSATLLEAMEDRGWRISLPRPREWKSELEDLKLDTLFGGIRPA</sequence>
<reference evidence="2" key="1">
    <citation type="journal article" date="2020" name="Stud. Mycol.">
        <title>101 Dothideomycetes genomes: a test case for predicting lifestyles and emergence of pathogens.</title>
        <authorList>
            <person name="Haridas S."/>
            <person name="Albert R."/>
            <person name="Binder M."/>
            <person name="Bloem J."/>
            <person name="Labutti K."/>
            <person name="Salamov A."/>
            <person name="Andreopoulos B."/>
            <person name="Baker S."/>
            <person name="Barry K."/>
            <person name="Bills G."/>
            <person name="Bluhm B."/>
            <person name="Cannon C."/>
            <person name="Castanera R."/>
            <person name="Culley D."/>
            <person name="Daum C."/>
            <person name="Ezra D."/>
            <person name="Gonzalez J."/>
            <person name="Henrissat B."/>
            <person name="Kuo A."/>
            <person name="Liang C."/>
            <person name="Lipzen A."/>
            <person name="Lutzoni F."/>
            <person name="Magnuson J."/>
            <person name="Mondo S."/>
            <person name="Nolan M."/>
            <person name="Ohm R."/>
            <person name="Pangilinan J."/>
            <person name="Park H.-J."/>
            <person name="Ramirez L."/>
            <person name="Alfaro M."/>
            <person name="Sun H."/>
            <person name="Tritt A."/>
            <person name="Yoshinaga Y."/>
            <person name="Zwiers L.-H."/>
            <person name="Turgeon B."/>
            <person name="Goodwin S."/>
            <person name="Spatafora J."/>
            <person name="Crous P."/>
            <person name="Grigoriev I."/>
        </authorList>
    </citation>
    <scope>NUCLEOTIDE SEQUENCE</scope>
    <source>
        <strain evidence="2">HMLAC05119</strain>
    </source>
</reference>
<dbReference type="SUPFAM" id="SSF56672">
    <property type="entry name" value="DNA/RNA polymerases"/>
    <property type="match status" value="1"/>
</dbReference>
<dbReference type="EMBL" id="ML979141">
    <property type="protein sequence ID" value="KAF1912012.1"/>
    <property type="molecule type" value="Genomic_DNA"/>
</dbReference>
<dbReference type="InterPro" id="IPR043502">
    <property type="entry name" value="DNA/RNA_pol_sf"/>
</dbReference>
<protein>
    <submittedName>
        <fullName evidence="2">Uncharacterized protein</fullName>
    </submittedName>
</protein>
<evidence type="ECO:0000256" key="1">
    <source>
        <dbReference type="SAM" id="MobiDB-lite"/>
    </source>
</evidence>
<dbReference type="Proteomes" id="UP000800096">
    <property type="component" value="Unassembled WGS sequence"/>
</dbReference>
<feature type="region of interest" description="Disordered" evidence="1">
    <location>
        <begin position="223"/>
        <end position="242"/>
    </location>
</feature>
<dbReference type="OrthoDB" id="4732550at2759"/>